<evidence type="ECO:0000259" key="1">
    <source>
        <dbReference type="SMART" id="SM00481"/>
    </source>
</evidence>
<dbReference type="GO" id="GO:0008270">
    <property type="term" value="F:zinc ion binding"/>
    <property type="evidence" value="ECO:0007669"/>
    <property type="project" value="TreeGrafter"/>
</dbReference>
<dbReference type="PANTHER" id="PTHR36928">
    <property type="entry name" value="PHOSPHATASE YCDX-RELATED"/>
    <property type="match status" value="1"/>
</dbReference>
<keyword evidence="3" id="KW-1185">Reference proteome</keyword>
<reference evidence="2 3" key="1">
    <citation type="journal article" date="2014" name="Genome Announc.">
        <title>Draft Genome Sequence of Fervidicella metallireducens Strain AeBT, an Iron-Reducing Thermoanaerobe from the Great Artesian Basin.</title>
        <authorList>
            <person name="Patel B.K."/>
        </authorList>
    </citation>
    <scope>NUCLEOTIDE SEQUENCE [LARGE SCALE GENOMIC DNA]</scope>
    <source>
        <strain evidence="2 3">AeB</strain>
    </source>
</reference>
<dbReference type="InterPro" id="IPR050243">
    <property type="entry name" value="PHP_phosphatase"/>
</dbReference>
<dbReference type="Pfam" id="PF02811">
    <property type="entry name" value="PHP"/>
    <property type="match status" value="1"/>
</dbReference>
<dbReference type="GO" id="GO:0005829">
    <property type="term" value="C:cytosol"/>
    <property type="evidence" value="ECO:0007669"/>
    <property type="project" value="TreeGrafter"/>
</dbReference>
<feature type="domain" description="Polymerase/histidinol phosphatase N-terminal" evidence="1">
    <location>
        <begin position="6"/>
        <end position="80"/>
    </location>
</feature>
<dbReference type="Proteomes" id="UP000019681">
    <property type="component" value="Unassembled WGS sequence"/>
</dbReference>
<keyword evidence="2" id="KW-0378">Hydrolase</keyword>
<gene>
    <name evidence="2" type="ORF">Q428_07035</name>
</gene>
<evidence type="ECO:0000313" key="3">
    <source>
        <dbReference type="Proteomes" id="UP000019681"/>
    </source>
</evidence>
<dbReference type="NCBIfam" id="NF006702">
    <property type="entry name" value="PRK09248.1"/>
    <property type="match status" value="1"/>
</dbReference>
<dbReference type="GO" id="GO:0042578">
    <property type="term" value="F:phosphoric ester hydrolase activity"/>
    <property type="evidence" value="ECO:0007669"/>
    <property type="project" value="TreeGrafter"/>
</dbReference>
<dbReference type="SUPFAM" id="SSF89550">
    <property type="entry name" value="PHP domain-like"/>
    <property type="match status" value="1"/>
</dbReference>
<comment type="caution">
    <text evidence="2">The sequence shown here is derived from an EMBL/GenBank/DDBJ whole genome shotgun (WGS) entry which is preliminary data.</text>
</comment>
<name>A0A017RVB9_9CLOT</name>
<dbReference type="InterPro" id="IPR004013">
    <property type="entry name" value="PHP_dom"/>
</dbReference>
<dbReference type="RefSeq" id="WP_035379401.1">
    <property type="nucleotide sequence ID" value="NZ_AZQP01000017.1"/>
</dbReference>
<dbReference type="SMART" id="SM00481">
    <property type="entry name" value="POLIIIAc"/>
    <property type="match status" value="1"/>
</dbReference>
<proteinExistence type="predicted"/>
<dbReference type="STRING" id="1403537.Q428_07035"/>
<protein>
    <submittedName>
        <fullName evidence="2">Hydrolase</fullName>
    </submittedName>
</protein>
<organism evidence="2 3">
    <name type="scientific">Fervidicella metallireducens AeB</name>
    <dbReference type="NCBI Taxonomy" id="1403537"/>
    <lineage>
        <taxon>Bacteria</taxon>
        <taxon>Bacillati</taxon>
        <taxon>Bacillota</taxon>
        <taxon>Clostridia</taxon>
        <taxon>Eubacteriales</taxon>
        <taxon>Clostridiaceae</taxon>
        <taxon>Fervidicella</taxon>
    </lineage>
</organism>
<dbReference type="InterPro" id="IPR003141">
    <property type="entry name" value="Pol/His_phosphatase_N"/>
</dbReference>
<sequence>MKKMVVDTHTHTIASGHAYSTLIENCFEASEKGIKLIAMTDHGPAMPGGPHIFHFGNLKVIPDIIHGVEVLKGAEVNILDFNGKIDLNEGRLRNLDIVVASLHDVCITPGSKKDNTNALIGAMKNKYVDIIAHPGNPAFEIDVKEVLKAAKEYNVLIEINNSSLGFSRPGSFENCTRIAEKAAELNNMITLGSDAHICYHVGEFQNALKMLESVGFNENYIINTDENRLKDYLKSKGKLQER</sequence>
<accession>A0A017RVB9</accession>
<dbReference type="CDD" id="cd07437">
    <property type="entry name" value="PHP_HisPPase_Ycdx_like"/>
    <property type="match status" value="1"/>
</dbReference>
<dbReference type="EMBL" id="AZQP01000017">
    <property type="protein sequence ID" value="EYE88607.1"/>
    <property type="molecule type" value="Genomic_DNA"/>
</dbReference>
<dbReference type="PANTHER" id="PTHR36928:SF1">
    <property type="entry name" value="PHOSPHATASE YCDX-RELATED"/>
    <property type="match status" value="1"/>
</dbReference>
<dbReference type="AlphaFoldDB" id="A0A017RVB9"/>
<evidence type="ECO:0000313" key="2">
    <source>
        <dbReference type="EMBL" id="EYE88607.1"/>
    </source>
</evidence>
<dbReference type="OrthoDB" id="9808747at2"/>
<dbReference type="Gene3D" id="3.20.20.140">
    <property type="entry name" value="Metal-dependent hydrolases"/>
    <property type="match status" value="1"/>
</dbReference>
<dbReference type="InterPro" id="IPR016195">
    <property type="entry name" value="Pol/histidinol_Pase-like"/>
</dbReference>